<feature type="domain" description="DUF4232" evidence="3">
    <location>
        <begin position="83"/>
        <end position="204"/>
    </location>
</feature>
<dbReference type="Proteomes" id="UP000320888">
    <property type="component" value="Unassembled WGS sequence"/>
</dbReference>
<sequence>MRAHTLSLAGLALVAGLTLTACDGGDSSAVSEASSSAQGSGDSSQRGGNTPAPADKGSAPNESGSGSGSGSGSAPAGGASDACKTAQLDFSLSGGMGEGSYLVNLKNTGSAACTLQGFPGVDLKGKDGTISATRSKLTGPKVDVKPGEEARFTLHVPPNTSGGSGVTFTSLIVTPPNETHSHSVPASINLPASDKPAAVTVDPVGMGK</sequence>
<evidence type="ECO:0000259" key="3">
    <source>
        <dbReference type="Pfam" id="PF14016"/>
    </source>
</evidence>
<dbReference type="InterPro" id="IPR025326">
    <property type="entry name" value="DUF4232"/>
</dbReference>
<protein>
    <submittedName>
        <fullName evidence="4">DUF4232 domain-containing protein</fullName>
    </submittedName>
</protein>
<dbReference type="RefSeq" id="WP_143940362.1">
    <property type="nucleotide sequence ID" value="NZ_VKLS01000063.1"/>
</dbReference>
<evidence type="ECO:0000313" key="4">
    <source>
        <dbReference type="EMBL" id="TSB42713.1"/>
    </source>
</evidence>
<keyword evidence="2" id="KW-0732">Signal</keyword>
<evidence type="ECO:0000313" key="5">
    <source>
        <dbReference type="Proteomes" id="UP000320888"/>
    </source>
</evidence>
<dbReference type="EMBL" id="VKLS01000063">
    <property type="protein sequence ID" value="TSB42713.1"/>
    <property type="molecule type" value="Genomic_DNA"/>
</dbReference>
<dbReference type="AlphaFoldDB" id="A0A553ZMS4"/>
<keyword evidence="5" id="KW-1185">Reference proteome</keyword>
<feature type="region of interest" description="Disordered" evidence="1">
    <location>
        <begin position="177"/>
        <end position="208"/>
    </location>
</feature>
<organism evidence="4 5">
    <name type="scientific">Streptomyces benahoarensis</name>
    <dbReference type="NCBI Taxonomy" id="2595054"/>
    <lineage>
        <taxon>Bacteria</taxon>
        <taxon>Bacillati</taxon>
        <taxon>Actinomycetota</taxon>
        <taxon>Actinomycetes</taxon>
        <taxon>Kitasatosporales</taxon>
        <taxon>Streptomycetaceae</taxon>
        <taxon>Streptomyces</taxon>
    </lineage>
</organism>
<name>A0A553ZMS4_9ACTN</name>
<dbReference type="Pfam" id="PF14016">
    <property type="entry name" value="DUF4232"/>
    <property type="match status" value="1"/>
</dbReference>
<proteinExistence type="predicted"/>
<evidence type="ECO:0000256" key="1">
    <source>
        <dbReference type="SAM" id="MobiDB-lite"/>
    </source>
</evidence>
<reference evidence="4 5" key="1">
    <citation type="submission" date="2019-07" db="EMBL/GenBank/DDBJ databases">
        <title>Draft genome for Streptomyces benahoarensis MZ03-48.</title>
        <authorList>
            <person name="Gonzalez-Pimentel J.L."/>
        </authorList>
    </citation>
    <scope>NUCLEOTIDE SEQUENCE [LARGE SCALE GENOMIC DNA]</scope>
    <source>
        <strain evidence="4 5">MZ03-48</strain>
    </source>
</reference>
<accession>A0A553ZMS4</accession>
<feature type="compositionally biased region" description="Low complexity" evidence="1">
    <location>
        <begin position="25"/>
        <end position="48"/>
    </location>
</feature>
<dbReference type="OrthoDB" id="3480105at2"/>
<feature type="chain" id="PRO_5038641135" evidence="2">
    <location>
        <begin position="22"/>
        <end position="208"/>
    </location>
</feature>
<dbReference type="PROSITE" id="PS51257">
    <property type="entry name" value="PROKAR_LIPOPROTEIN"/>
    <property type="match status" value="1"/>
</dbReference>
<evidence type="ECO:0000256" key="2">
    <source>
        <dbReference type="SAM" id="SignalP"/>
    </source>
</evidence>
<feature type="compositionally biased region" description="Polar residues" evidence="1">
    <location>
        <begin position="177"/>
        <end position="186"/>
    </location>
</feature>
<feature type="region of interest" description="Disordered" evidence="1">
    <location>
        <begin position="25"/>
        <end position="80"/>
    </location>
</feature>
<comment type="caution">
    <text evidence="4">The sequence shown here is derived from an EMBL/GenBank/DDBJ whole genome shotgun (WGS) entry which is preliminary data.</text>
</comment>
<feature type="signal peptide" evidence="2">
    <location>
        <begin position="1"/>
        <end position="21"/>
    </location>
</feature>
<gene>
    <name evidence="4" type="ORF">FNZ23_08370</name>
</gene>